<dbReference type="SUPFAM" id="SSF58113">
    <property type="entry name" value="Apolipoprotein A-I"/>
    <property type="match status" value="1"/>
</dbReference>
<dbReference type="EMBL" id="CP012670">
    <property type="protein sequence ID" value="AUX26125.1"/>
    <property type="molecule type" value="Genomic_DNA"/>
</dbReference>
<proteinExistence type="predicted"/>
<dbReference type="RefSeq" id="WP_129353524.1">
    <property type="nucleotide sequence ID" value="NZ_CP012670.1"/>
</dbReference>
<name>A0A4P2Q970_SORCE</name>
<evidence type="ECO:0000313" key="4">
    <source>
        <dbReference type="Proteomes" id="UP000295781"/>
    </source>
</evidence>
<dbReference type="Pfam" id="PF01814">
    <property type="entry name" value="Hemerythrin"/>
    <property type="match status" value="1"/>
</dbReference>
<accession>A0A4P2Q970</accession>
<protein>
    <recommendedName>
        <fullName evidence="2">Hemerythrin-like domain-containing protein</fullName>
    </recommendedName>
</protein>
<dbReference type="PANTHER" id="PTHR35585:SF1">
    <property type="entry name" value="HHE DOMAIN PROTEIN (AFU_ORTHOLOGUE AFUA_4G00730)"/>
    <property type="match status" value="1"/>
</dbReference>
<feature type="domain" description="Hemerythrin-like" evidence="2">
    <location>
        <begin position="4"/>
        <end position="115"/>
    </location>
</feature>
<dbReference type="InterPro" id="IPR012312">
    <property type="entry name" value="Hemerythrin-like"/>
</dbReference>
<gene>
    <name evidence="3" type="ORF">SOCEGT47_066850</name>
</gene>
<dbReference type="Proteomes" id="UP000295781">
    <property type="component" value="Chromosome"/>
</dbReference>
<dbReference type="PANTHER" id="PTHR35585">
    <property type="entry name" value="HHE DOMAIN PROTEIN (AFU_ORTHOLOGUE AFUA_4G00730)"/>
    <property type="match status" value="1"/>
</dbReference>
<dbReference type="OrthoDB" id="5512987at2"/>
<evidence type="ECO:0000313" key="3">
    <source>
        <dbReference type="EMBL" id="AUX26125.1"/>
    </source>
</evidence>
<feature type="compositionally biased region" description="Basic and acidic residues" evidence="1">
    <location>
        <begin position="154"/>
        <end position="171"/>
    </location>
</feature>
<dbReference type="Gene3D" id="1.20.120.520">
    <property type="entry name" value="nmb1532 protein domain like"/>
    <property type="match status" value="1"/>
</dbReference>
<organism evidence="3 4">
    <name type="scientific">Sorangium cellulosum</name>
    <name type="common">Polyangium cellulosum</name>
    <dbReference type="NCBI Taxonomy" id="56"/>
    <lineage>
        <taxon>Bacteria</taxon>
        <taxon>Pseudomonadati</taxon>
        <taxon>Myxococcota</taxon>
        <taxon>Polyangia</taxon>
        <taxon>Polyangiales</taxon>
        <taxon>Polyangiaceae</taxon>
        <taxon>Sorangium</taxon>
    </lineage>
</organism>
<dbReference type="AlphaFoldDB" id="A0A4P2Q970"/>
<feature type="region of interest" description="Disordered" evidence="1">
    <location>
        <begin position="150"/>
        <end position="171"/>
    </location>
</feature>
<evidence type="ECO:0000259" key="2">
    <source>
        <dbReference type="Pfam" id="PF01814"/>
    </source>
</evidence>
<sequence>MKATSLLERQHRKVESLFKQLEGGRSEPAPILAELANELAAHMAIEQERFYPAVRQIDEDLILEGYEEHAIAELALKRLISTSPEDASFKARVTTLKELIQHHVEEEEEELFPKVEEAMDEDRLQELGEQMRAEFEQRLSEGYEELLPAGYKKTSADRASHAKRADAASPG</sequence>
<evidence type="ECO:0000256" key="1">
    <source>
        <dbReference type="SAM" id="MobiDB-lite"/>
    </source>
</evidence>
<reference evidence="3 4" key="1">
    <citation type="submission" date="2015-09" db="EMBL/GenBank/DDBJ databases">
        <title>Sorangium comparison.</title>
        <authorList>
            <person name="Zaburannyi N."/>
            <person name="Bunk B."/>
            <person name="Overmann J."/>
            <person name="Mueller R."/>
        </authorList>
    </citation>
    <scope>NUCLEOTIDE SEQUENCE [LARGE SCALE GENOMIC DNA]</scope>
    <source>
        <strain evidence="3 4">So ceGT47</strain>
    </source>
</reference>